<dbReference type="EMBL" id="ML213524">
    <property type="protein sequence ID" value="TFK47474.1"/>
    <property type="molecule type" value="Genomic_DNA"/>
</dbReference>
<feature type="transmembrane region" description="Helical" evidence="9">
    <location>
        <begin position="429"/>
        <end position="445"/>
    </location>
</feature>
<dbReference type="Pfam" id="PF07690">
    <property type="entry name" value="MFS_1"/>
    <property type="match status" value="1"/>
</dbReference>
<dbReference type="Gene3D" id="1.20.1250.20">
    <property type="entry name" value="MFS general substrate transporter like domains"/>
    <property type="match status" value="2"/>
</dbReference>
<dbReference type="GO" id="GO:0005886">
    <property type="term" value="C:plasma membrane"/>
    <property type="evidence" value="ECO:0007669"/>
    <property type="project" value="TreeGrafter"/>
</dbReference>
<dbReference type="STRING" id="5364.A0A5C3MQB0"/>
<feature type="compositionally biased region" description="Acidic residues" evidence="8">
    <location>
        <begin position="26"/>
        <end position="44"/>
    </location>
</feature>
<dbReference type="GO" id="GO:0022857">
    <property type="term" value="F:transmembrane transporter activity"/>
    <property type="evidence" value="ECO:0007669"/>
    <property type="project" value="InterPro"/>
</dbReference>
<keyword evidence="5 9" id="KW-1133">Transmembrane helix</keyword>
<feature type="transmembrane region" description="Helical" evidence="9">
    <location>
        <begin position="406"/>
        <end position="423"/>
    </location>
</feature>
<keyword evidence="6" id="KW-0406">Ion transport</keyword>
<dbReference type="Proteomes" id="UP000305948">
    <property type="component" value="Unassembled WGS sequence"/>
</dbReference>
<evidence type="ECO:0000256" key="4">
    <source>
        <dbReference type="ARBA" id="ARBA00022692"/>
    </source>
</evidence>
<feature type="transmembrane region" description="Helical" evidence="9">
    <location>
        <begin position="152"/>
        <end position="173"/>
    </location>
</feature>
<feature type="transmembrane region" description="Helical" evidence="9">
    <location>
        <begin position="292"/>
        <end position="312"/>
    </location>
</feature>
<dbReference type="PANTHER" id="PTHR23501:SF87">
    <property type="entry name" value="SIDEROPHORE IRON TRANSPORTER 2"/>
    <property type="match status" value="1"/>
</dbReference>
<evidence type="ECO:0000256" key="7">
    <source>
        <dbReference type="ARBA" id="ARBA00023136"/>
    </source>
</evidence>
<dbReference type="OrthoDB" id="2241241at2759"/>
<comment type="subcellular location">
    <subcellularLocation>
        <location evidence="1">Membrane</location>
        <topology evidence="1">Multi-pass membrane protein</topology>
    </subcellularLocation>
</comment>
<evidence type="ECO:0000256" key="3">
    <source>
        <dbReference type="ARBA" id="ARBA00022448"/>
    </source>
</evidence>
<keyword evidence="7 9" id="KW-0472">Membrane</keyword>
<protein>
    <submittedName>
        <fullName evidence="11">MFS general substrate transporter</fullName>
    </submittedName>
</protein>
<feature type="transmembrane region" description="Helical" evidence="9">
    <location>
        <begin position="185"/>
        <end position="203"/>
    </location>
</feature>
<feature type="transmembrane region" description="Helical" evidence="9">
    <location>
        <begin position="130"/>
        <end position="146"/>
    </location>
</feature>
<accession>A0A5C3MQB0</accession>
<dbReference type="PANTHER" id="PTHR23501">
    <property type="entry name" value="MAJOR FACILITATOR SUPERFAMILY"/>
    <property type="match status" value="1"/>
</dbReference>
<evidence type="ECO:0000256" key="1">
    <source>
        <dbReference type="ARBA" id="ARBA00004141"/>
    </source>
</evidence>
<evidence type="ECO:0000259" key="10">
    <source>
        <dbReference type="PROSITE" id="PS50850"/>
    </source>
</evidence>
<proteinExistence type="inferred from homology"/>
<comment type="similarity">
    <text evidence="2">Belongs to the major facilitator superfamily.</text>
</comment>
<reference evidence="11 12" key="1">
    <citation type="journal article" date="2019" name="Nat. Ecol. Evol.">
        <title>Megaphylogeny resolves global patterns of mushroom evolution.</title>
        <authorList>
            <person name="Varga T."/>
            <person name="Krizsan K."/>
            <person name="Foldi C."/>
            <person name="Dima B."/>
            <person name="Sanchez-Garcia M."/>
            <person name="Sanchez-Ramirez S."/>
            <person name="Szollosi G.J."/>
            <person name="Szarkandi J.G."/>
            <person name="Papp V."/>
            <person name="Albert L."/>
            <person name="Andreopoulos W."/>
            <person name="Angelini C."/>
            <person name="Antonin V."/>
            <person name="Barry K.W."/>
            <person name="Bougher N.L."/>
            <person name="Buchanan P."/>
            <person name="Buyck B."/>
            <person name="Bense V."/>
            <person name="Catcheside P."/>
            <person name="Chovatia M."/>
            <person name="Cooper J."/>
            <person name="Damon W."/>
            <person name="Desjardin D."/>
            <person name="Finy P."/>
            <person name="Geml J."/>
            <person name="Haridas S."/>
            <person name="Hughes K."/>
            <person name="Justo A."/>
            <person name="Karasinski D."/>
            <person name="Kautmanova I."/>
            <person name="Kiss B."/>
            <person name="Kocsube S."/>
            <person name="Kotiranta H."/>
            <person name="LaButti K.M."/>
            <person name="Lechner B.E."/>
            <person name="Liimatainen K."/>
            <person name="Lipzen A."/>
            <person name="Lukacs Z."/>
            <person name="Mihaltcheva S."/>
            <person name="Morgado L.N."/>
            <person name="Niskanen T."/>
            <person name="Noordeloos M.E."/>
            <person name="Ohm R.A."/>
            <person name="Ortiz-Santana B."/>
            <person name="Ovrebo C."/>
            <person name="Racz N."/>
            <person name="Riley R."/>
            <person name="Savchenko A."/>
            <person name="Shiryaev A."/>
            <person name="Soop K."/>
            <person name="Spirin V."/>
            <person name="Szebenyi C."/>
            <person name="Tomsovsky M."/>
            <person name="Tulloss R.E."/>
            <person name="Uehling J."/>
            <person name="Grigoriev I.V."/>
            <person name="Vagvolgyi C."/>
            <person name="Papp T."/>
            <person name="Martin F.M."/>
            <person name="Miettinen O."/>
            <person name="Hibbett D.S."/>
            <person name="Nagy L.G."/>
        </authorList>
    </citation>
    <scope>NUCLEOTIDE SEQUENCE [LARGE SCALE GENOMIC DNA]</scope>
    <source>
        <strain evidence="11 12">OMC1185</strain>
    </source>
</reference>
<evidence type="ECO:0000256" key="8">
    <source>
        <dbReference type="SAM" id="MobiDB-lite"/>
    </source>
</evidence>
<evidence type="ECO:0000313" key="12">
    <source>
        <dbReference type="Proteomes" id="UP000305948"/>
    </source>
</evidence>
<keyword evidence="12" id="KW-1185">Reference proteome</keyword>
<dbReference type="InterPro" id="IPR020846">
    <property type="entry name" value="MFS_dom"/>
</dbReference>
<organism evidence="11 12">
    <name type="scientific">Heliocybe sulcata</name>
    <dbReference type="NCBI Taxonomy" id="5364"/>
    <lineage>
        <taxon>Eukaryota</taxon>
        <taxon>Fungi</taxon>
        <taxon>Dikarya</taxon>
        <taxon>Basidiomycota</taxon>
        <taxon>Agaricomycotina</taxon>
        <taxon>Agaricomycetes</taxon>
        <taxon>Gloeophyllales</taxon>
        <taxon>Gloeophyllaceae</taxon>
        <taxon>Heliocybe</taxon>
    </lineage>
</organism>
<dbReference type="FunFam" id="1.20.1250.20:FF:000197">
    <property type="entry name" value="Siderophore iron transporter 1"/>
    <property type="match status" value="1"/>
</dbReference>
<dbReference type="AlphaFoldDB" id="A0A5C3MQB0"/>
<evidence type="ECO:0000256" key="9">
    <source>
        <dbReference type="SAM" id="Phobius"/>
    </source>
</evidence>
<keyword evidence="4 9" id="KW-0812">Transmembrane</keyword>
<dbReference type="SUPFAM" id="SSF103473">
    <property type="entry name" value="MFS general substrate transporter"/>
    <property type="match status" value="1"/>
</dbReference>
<dbReference type="InterPro" id="IPR011701">
    <property type="entry name" value="MFS"/>
</dbReference>
<sequence>MTRGPGTRGYIPGRRWTSEDYLLAPEEPDDEERGGEEEEEEEDGTNGVKTVEAAEQVYGRYSRWCLFLGLASAAYIYSLDGCTTPYYLTFATSTFGEHSLISAIQVSQSIIIAVGKPVIAKIADISSRGVAYLIVLVFYVLGYLLIASSTGIASIAGGIITYAIGYTGLQLLTQIIIADITTLKWRGLVSALVSAPFLVNAWVGANIADTILKNAGWRWGYRMFILLVPLALAPLIVTLLWAERKAKRLGIVDRSVYGHARRSRSLSVSATSSGFLAQRRGRLGKIWRTLESLDFVGLLLFGAAVYLVLIPFTLAKENGHAKAGSAWLSLIGCVLFGGFVVWERRFTRRPLFPVRVTTNWSVVAACLIGFTDFISFYLTFTYLYSFILVVKTWTLIEANYFLQTQMIGLTVAGILVGVLMRYLQRYKPLLVFGLCIRLLGVSLMIRSRGANGSTFELVMTQLLQGAGGGFAAVSSLVGAQAAVDHVDLAMVTAVVLLVTEIGGAVGGAFAGAIWANAMPGKLREYLPGLAEKEIEELYGSIQKAAEHPRGHFIREGVIHAYDDTMKIMCITATVLSVVPVLVALTMPNWYLGDTHNAVGDEGETCRGSPERRRSGYSSFSPARGSRRGSVVSGL</sequence>
<feature type="transmembrane region" description="Helical" evidence="9">
    <location>
        <begin position="457"/>
        <end position="482"/>
    </location>
</feature>
<evidence type="ECO:0000256" key="6">
    <source>
        <dbReference type="ARBA" id="ARBA00023065"/>
    </source>
</evidence>
<feature type="transmembrane region" description="Helical" evidence="9">
    <location>
        <begin position="324"/>
        <end position="342"/>
    </location>
</feature>
<dbReference type="PROSITE" id="PS50850">
    <property type="entry name" value="MFS"/>
    <property type="match status" value="1"/>
</dbReference>
<evidence type="ECO:0000256" key="5">
    <source>
        <dbReference type="ARBA" id="ARBA00022989"/>
    </source>
</evidence>
<feature type="domain" description="Major facilitator superfamily (MFS) profile" evidence="10">
    <location>
        <begin position="66"/>
        <end position="590"/>
    </location>
</feature>
<feature type="region of interest" description="Disordered" evidence="8">
    <location>
        <begin position="21"/>
        <end position="47"/>
    </location>
</feature>
<feature type="transmembrane region" description="Helical" evidence="9">
    <location>
        <begin position="567"/>
        <end position="586"/>
    </location>
</feature>
<gene>
    <name evidence="11" type="ORF">OE88DRAFT_1666291</name>
</gene>
<keyword evidence="3" id="KW-0813">Transport</keyword>
<feature type="transmembrane region" description="Helical" evidence="9">
    <location>
        <begin position="223"/>
        <end position="242"/>
    </location>
</feature>
<dbReference type="InterPro" id="IPR036259">
    <property type="entry name" value="MFS_trans_sf"/>
</dbReference>
<feature type="transmembrane region" description="Helical" evidence="9">
    <location>
        <begin position="488"/>
        <end position="515"/>
    </location>
</feature>
<name>A0A5C3MQB0_9AGAM</name>
<dbReference type="GO" id="GO:0006811">
    <property type="term" value="P:monoatomic ion transport"/>
    <property type="evidence" value="ECO:0007669"/>
    <property type="project" value="UniProtKB-KW"/>
</dbReference>
<feature type="region of interest" description="Disordered" evidence="8">
    <location>
        <begin position="600"/>
        <end position="634"/>
    </location>
</feature>
<evidence type="ECO:0000313" key="11">
    <source>
        <dbReference type="EMBL" id="TFK47474.1"/>
    </source>
</evidence>
<evidence type="ECO:0000256" key="2">
    <source>
        <dbReference type="ARBA" id="ARBA00008335"/>
    </source>
</evidence>